<dbReference type="GO" id="GO:0001006">
    <property type="term" value="F:RNA polymerase III type 3 promoter sequence-specific DNA binding"/>
    <property type="evidence" value="ECO:0007669"/>
    <property type="project" value="TreeGrafter"/>
</dbReference>
<dbReference type="InterPro" id="IPR000812">
    <property type="entry name" value="TFIIB"/>
</dbReference>
<feature type="compositionally biased region" description="Polar residues" evidence="10">
    <location>
        <begin position="616"/>
        <end position="628"/>
    </location>
</feature>
<organism evidence="12">
    <name type="scientific">Phaffia rhodozyma</name>
    <name type="common">Yeast</name>
    <name type="synonym">Xanthophyllomyces dendrorhous</name>
    <dbReference type="NCBI Taxonomy" id="264483"/>
    <lineage>
        <taxon>Eukaryota</taxon>
        <taxon>Fungi</taxon>
        <taxon>Dikarya</taxon>
        <taxon>Basidiomycota</taxon>
        <taxon>Agaricomycotina</taxon>
        <taxon>Tremellomycetes</taxon>
        <taxon>Cystofilobasidiales</taxon>
        <taxon>Mrakiaceae</taxon>
        <taxon>Phaffia</taxon>
    </lineage>
</organism>
<dbReference type="GO" id="GO:0097550">
    <property type="term" value="C:transcription preinitiation complex"/>
    <property type="evidence" value="ECO:0007669"/>
    <property type="project" value="TreeGrafter"/>
</dbReference>
<feature type="compositionally biased region" description="Acidic residues" evidence="10">
    <location>
        <begin position="410"/>
        <end position="420"/>
    </location>
</feature>
<dbReference type="PANTHER" id="PTHR11618">
    <property type="entry name" value="TRANSCRIPTION INITIATION FACTOR IIB-RELATED"/>
    <property type="match status" value="1"/>
</dbReference>
<keyword evidence="3" id="KW-0479">Metal-binding</keyword>
<dbReference type="PANTHER" id="PTHR11618:SF4">
    <property type="entry name" value="TRANSCRIPTION FACTOR IIIB 90 KDA SUBUNIT"/>
    <property type="match status" value="1"/>
</dbReference>
<dbReference type="SUPFAM" id="SSF57783">
    <property type="entry name" value="Zinc beta-ribbon"/>
    <property type="match status" value="1"/>
</dbReference>
<feature type="compositionally biased region" description="Acidic residues" evidence="10">
    <location>
        <begin position="993"/>
        <end position="1006"/>
    </location>
</feature>
<feature type="compositionally biased region" description="Basic and acidic residues" evidence="10">
    <location>
        <begin position="431"/>
        <end position="452"/>
    </location>
</feature>
<dbReference type="GO" id="GO:0000126">
    <property type="term" value="C:transcription factor TFIIIB complex"/>
    <property type="evidence" value="ECO:0007669"/>
    <property type="project" value="TreeGrafter"/>
</dbReference>
<evidence type="ECO:0000313" key="12">
    <source>
        <dbReference type="EMBL" id="CED84861.1"/>
    </source>
</evidence>
<evidence type="ECO:0000256" key="3">
    <source>
        <dbReference type="ARBA" id="ARBA00022723"/>
    </source>
</evidence>
<feature type="region of interest" description="Disordered" evidence="10">
    <location>
        <begin position="654"/>
        <end position="673"/>
    </location>
</feature>
<dbReference type="InterPro" id="IPR013137">
    <property type="entry name" value="Znf_TFIIB"/>
</dbReference>
<proteinExistence type="inferred from homology"/>
<feature type="region of interest" description="Disordered" evidence="10">
    <location>
        <begin position="596"/>
        <end position="632"/>
    </location>
</feature>
<dbReference type="PROSITE" id="PS51134">
    <property type="entry name" value="ZF_TFIIB"/>
    <property type="match status" value="1"/>
</dbReference>
<dbReference type="Gene3D" id="1.10.472.170">
    <property type="match status" value="1"/>
</dbReference>
<keyword evidence="4 9" id="KW-0863">Zinc-finger</keyword>
<evidence type="ECO:0000256" key="6">
    <source>
        <dbReference type="ARBA" id="ARBA00023015"/>
    </source>
</evidence>
<feature type="domain" description="TFIIB-type" evidence="11">
    <location>
        <begin position="6"/>
        <end position="37"/>
    </location>
</feature>
<evidence type="ECO:0000256" key="9">
    <source>
        <dbReference type="PROSITE-ProRule" id="PRU00469"/>
    </source>
</evidence>
<feature type="region of interest" description="Disordered" evidence="10">
    <location>
        <begin position="988"/>
        <end position="1029"/>
    </location>
</feature>
<evidence type="ECO:0000259" key="11">
    <source>
        <dbReference type="PROSITE" id="PS51134"/>
    </source>
</evidence>
<reference evidence="12" key="1">
    <citation type="submission" date="2014-08" db="EMBL/GenBank/DDBJ databases">
        <authorList>
            <person name="Sharma Rahul"/>
            <person name="Thines Marco"/>
        </authorList>
    </citation>
    <scope>NUCLEOTIDE SEQUENCE</scope>
</reference>
<keyword evidence="7" id="KW-0804">Transcription</keyword>
<evidence type="ECO:0000256" key="1">
    <source>
        <dbReference type="ARBA" id="ARBA00004123"/>
    </source>
</evidence>
<evidence type="ECO:0000256" key="10">
    <source>
        <dbReference type="SAM" id="MobiDB-lite"/>
    </source>
</evidence>
<evidence type="ECO:0000256" key="2">
    <source>
        <dbReference type="ARBA" id="ARBA00010857"/>
    </source>
</evidence>
<evidence type="ECO:0000256" key="8">
    <source>
        <dbReference type="ARBA" id="ARBA00023242"/>
    </source>
</evidence>
<dbReference type="GO" id="GO:0070897">
    <property type="term" value="P:transcription preinitiation complex assembly"/>
    <property type="evidence" value="ECO:0007669"/>
    <property type="project" value="InterPro"/>
</dbReference>
<sequence>MQSRIKDKKCPNCSGSSFTLSDTYGETVCESCGTIVGSSAGTLVHRELGEGEGTYFEGTSRVQLGSVSSVSRFTAQGETAKQNRLERNTASKHLIESLGRQFRANNVVERAQFIYLASDAIKPVYRIKNLTTYVACAAFAMALRERKRTETLKDIAYAADLKLLKLNRVFMKLQREQAVNLLEITPASFLPRLVAHLSLISSDPSKALTHSTWLSRVNKNEVDRTTVGYLKKVDWSLVFELARALFHWFDRIHLYAGRAAMAVSIAVIMVAIEGTCEAPMPKATDVANELGKLEAVATFTIMERYREAGKAFLDWAEYIPGYDLSSRQVVVKSTVARRVVSKRKEIASLVKLVLENKELVWARRLELGVEQASPSQMTDEVLNKTNHDQSISNQDLERWKKEAAIGSEVEEISTWDDLSDSDSSSDSSDGEQEKKDNAYESVEKEDPMKDGLKPNPRSDVGQGVIIKPTEARGIPNNPVQSIDLYIQKTSEFGRTGPLRCLRTTSVPSASENELDLVDSQLVDNLADKIFSPPPLVSPSEAPSIGSTCLASLDERTSPPMLTTTTASPDNCSTHATILTPAPTIISTEQSAREDTPIAFPPIWPQSSENEHPVSSRPESISEYSCSDHQSGEHEGTEIYVDMFSLLPSVQASSTSRSSSAFRPSPPQDCTPNIRLSPCSSTKLPSLIDIASPFSSKLKTSPAATPSLGSSNTELVRSKRNSYLSSCSSSRMSRALAPASINSLTSPIPSVVGTNSVRVAESSSTYATRKASTGMRPKAYMRYRPSDYRRKNPYSHLNPDIIRSVLDAQDDSTELGRYILNGYGQNGRPLPAHVAPKSTIGVLAALRPGGVEDIVDDELFLDGELEGYVRDEEEVEFIKRLWDEEGKFDGVDELEVKRASRRRTDQEREARKLAAGVESVLGKRKLRAGVISRKARATKASAKLVAFVESLQNEEKEDVYDLKDEEMEIDELALDFGYGPEAAQLGRLIMGDGGPDEEEEEDEDEGDRIEYGEKEKEEEEGERDHVMFKKLRGEVTLGSDDV</sequence>
<dbReference type="GO" id="GO:0005634">
    <property type="term" value="C:nucleus"/>
    <property type="evidence" value="ECO:0007669"/>
    <property type="project" value="UniProtKB-SubCell"/>
</dbReference>
<protein>
    <submittedName>
        <fullName evidence="12">Zinc finger, TFIIB-type</fullName>
    </submittedName>
</protein>
<dbReference type="AlphaFoldDB" id="A0A0F7STP7"/>
<keyword evidence="8" id="KW-0539">Nucleus</keyword>
<accession>A0A0F7STP7</accession>
<dbReference type="GO" id="GO:0008270">
    <property type="term" value="F:zinc ion binding"/>
    <property type="evidence" value="ECO:0007669"/>
    <property type="project" value="UniProtKB-KW"/>
</dbReference>
<dbReference type="GO" id="GO:0000995">
    <property type="term" value="F:RNA polymerase III general transcription initiation factor activity"/>
    <property type="evidence" value="ECO:0007669"/>
    <property type="project" value="TreeGrafter"/>
</dbReference>
<dbReference type="EMBL" id="LN483166">
    <property type="protein sequence ID" value="CED84861.1"/>
    <property type="molecule type" value="Genomic_DNA"/>
</dbReference>
<evidence type="ECO:0000256" key="7">
    <source>
        <dbReference type="ARBA" id="ARBA00023163"/>
    </source>
</evidence>
<feature type="region of interest" description="Disordered" evidence="10">
    <location>
        <begin position="410"/>
        <end position="462"/>
    </location>
</feature>
<keyword evidence="6" id="KW-0805">Transcription regulation</keyword>
<name>A0A0F7STP7_PHARH</name>
<comment type="similarity">
    <text evidence="2">Belongs to the TFIIB family.</text>
</comment>
<keyword evidence="5" id="KW-0862">Zinc</keyword>
<evidence type="ECO:0000256" key="5">
    <source>
        <dbReference type="ARBA" id="ARBA00022833"/>
    </source>
</evidence>
<comment type="subcellular location">
    <subcellularLocation>
        <location evidence="1">Nucleus</location>
    </subcellularLocation>
</comment>
<evidence type="ECO:0000256" key="4">
    <source>
        <dbReference type="ARBA" id="ARBA00022771"/>
    </source>
</evidence>